<evidence type="ECO:0000259" key="4">
    <source>
        <dbReference type="PROSITE" id="PS50404"/>
    </source>
</evidence>
<comment type="catalytic activity">
    <reaction evidence="3">
        <text>RX + glutathione = an S-substituted glutathione + a halide anion + H(+)</text>
        <dbReference type="Rhea" id="RHEA:16437"/>
        <dbReference type="ChEBI" id="CHEBI:15378"/>
        <dbReference type="ChEBI" id="CHEBI:16042"/>
        <dbReference type="ChEBI" id="CHEBI:17792"/>
        <dbReference type="ChEBI" id="CHEBI:57925"/>
        <dbReference type="ChEBI" id="CHEBI:90779"/>
        <dbReference type="EC" id="2.5.1.18"/>
    </reaction>
</comment>
<dbReference type="InterPro" id="IPR036282">
    <property type="entry name" value="Glutathione-S-Trfase_C_sf"/>
</dbReference>
<keyword evidence="6" id="KW-1185">Reference proteome</keyword>
<dbReference type="AlphaFoldDB" id="A0A2T7NVS4"/>
<evidence type="ECO:0000313" key="6">
    <source>
        <dbReference type="Proteomes" id="UP000245119"/>
    </source>
</evidence>
<name>A0A2T7NVS4_POMCA</name>
<accession>A0A2T7NVS4</accession>
<proteinExistence type="predicted"/>
<dbReference type="PANTHER" id="PTHR11571">
    <property type="entry name" value="GLUTATHIONE S-TRANSFERASE"/>
    <property type="match status" value="1"/>
</dbReference>
<evidence type="ECO:0000256" key="3">
    <source>
        <dbReference type="ARBA" id="ARBA00047960"/>
    </source>
</evidence>
<feature type="domain" description="GST N-terminal" evidence="4">
    <location>
        <begin position="5"/>
        <end position="82"/>
    </location>
</feature>
<dbReference type="PROSITE" id="PS50404">
    <property type="entry name" value="GST_NTER"/>
    <property type="match status" value="1"/>
</dbReference>
<dbReference type="InterPro" id="IPR040079">
    <property type="entry name" value="Glutathione_S-Trfase"/>
</dbReference>
<dbReference type="InterPro" id="IPR050213">
    <property type="entry name" value="GST_superfamily"/>
</dbReference>
<dbReference type="SUPFAM" id="SSF47616">
    <property type="entry name" value="GST C-terminal domain-like"/>
    <property type="match status" value="1"/>
</dbReference>
<protein>
    <recommendedName>
        <fullName evidence="1">glutathione transferase</fullName>
        <ecNumber evidence="1">2.5.1.18</ecNumber>
    </recommendedName>
</protein>
<sequence>MAALSGLKLVYFDLRARGEPIRLALAAGGVQWEDVRIPMDKWKEEKKKTPFGQLPYIEYKGKHYSQSVAIVNFVGKELGLHGKTNLESLRVDETIGLSTDLLNAIFRAKFDSKSRKEDAEESFPPEVKKLRTNVEANPRVKSYLASRKSVPF</sequence>
<dbReference type="EC" id="2.5.1.18" evidence="1"/>
<dbReference type="InterPro" id="IPR036249">
    <property type="entry name" value="Thioredoxin-like_sf"/>
</dbReference>
<evidence type="ECO:0000256" key="1">
    <source>
        <dbReference type="ARBA" id="ARBA00012452"/>
    </source>
</evidence>
<dbReference type="STRING" id="400727.A0A2T7NVS4"/>
<dbReference type="GO" id="GO:0004364">
    <property type="term" value="F:glutathione transferase activity"/>
    <property type="evidence" value="ECO:0007669"/>
    <property type="project" value="UniProtKB-EC"/>
</dbReference>
<comment type="caution">
    <text evidence="5">The sequence shown here is derived from an EMBL/GenBank/DDBJ whole genome shotgun (WGS) entry which is preliminary data.</text>
</comment>
<dbReference type="SUPFAM" id="SSF52833">
    <property type="entry name" value="Thioredoxin-like"/>
    <property type="match status" value="1"/>
</dbReference>
<evidence type="ECO:0000256" key="2">
    <source>
        <dbReference type="ARBA" id="ARBA00022679"/>
    </source>
</evidence>
<dbReference type="InterPro" id="IPR004045">
    <property type="entry name" value="Glutathione_S-Trfase_N"/>
</dbReference>
<gene>
    <name evidence="5" type="ORF">C0Q70_15761</name>
</gene>
<organism evidence="5 6">
    <name type="scientific">Pomacea canaliculata</name>
    <name type="common">Golden apple snail</name>
    <dbReference type="NCBI Taxonomy" id="400727"/>
    <lineage>
        <taxon>Eukaryota</taxon>
        <taxon>Metazoa</taxon>
        <taxon>Spiralia</taxon>
        <taxon>Lophotrochozoa</taxon>
        <taxon>Mollusca</taxon>
        <taxon>Gastropoda</taxon>
        <taxon>Caenogastropoda</taxon>
        <taxon>Architaenioglossa</taxon>
        <taxon>Ampullarioidea</taxon>
        <taxon>Ampullariidae</taxon>
        <taxon>Pomacea</taxon>
    </lineage>
</organism>
<dbReference type="OrthoDB" id="414243at2759"/>
<dbReference type="EMBL" id="PZQS01000009">
    <property type="protein sequence ID" value="PVD25263.1"/>
    <property type="molecule type" value="Genomic_DNA"/>
</dbReference>
<dbReference type="GO" id="GO:0006749">
    <property type="term" value="P:glutathione metabolic process"/>
    <property type="evidence" value="ECO:0007669"/>
    <property type="project" value="TreeGrafter"/>
</dbReference>
<reference evidence="5 6" key="1">
    <citation type="submission" date="2018-04" db="EMBL/GenBank/DDBJ databases">
        <title>The genome of golden apple snail Pomacea canaliculata provides insight into stress tolerance and invasive adaptation.</title>
        <authorList>
            <person name="Liu C."/>
            <person name="Liu B."/>
            <person name="Ren Y."/>
            <person name="Zhang Y."/>
            <person name="Wang H."/>
            <person name="Li S."/>
            <person name="Jiang F."/>
            <person name="Yin L."/>
            <person name="Zhang G."/>
            <person name="Qian W."/>
            <person name="Fan W."/>
        </authorList>
    </citation>
    <scope>NUCLEOTIDE SEQUENCE [LARGE SCALE GENOMIC DNA]</scope>
    <source>
        <strain evidence="5">SZHN2017</strain>
        <tissue evidence="5">Muscle</tissue>
    </source>
</reference>
<dbReference type="Proteomes" id="UP000245119">
    <property type="component" value="Linkage Group LG9"/>
</dbReference>
<dbReference type="Gene3D" id="1.20.1050.130">
    <property type="match status" value="1"/>
</dbReference>
<dbReference type="SFLD" id="SFLDS00019">
    <property type="entry name" value="Glutathione_Transferase_(cytos"/>
    <property type="match status" value="1"/>
</dbReference>
<dbReference type="Pfam" id="PF02798">
    <property type="entry name" value="GST_N"/>
    <property type="match status" value="1"/>
</dbReference>
<dbReference type="CDD" id="cd03039">
    <property type="entry name" value="GST_N_Sigma_like"/>
    <property type="match status" value="1"/>
</dbReference>
<evidence type="ECO:0000313" key="5">
    <source>
        <dbReference type="EMBL" id="PVD25263.1"/>
    </source>
</evidence>
<dbReference type="PANTHER" id="PTHR11571:SF224">
    <property type="entry name" value="HEMATOPOIETIC PROSTAGLANDIN D SYNTHASE"/>
    <property type="match status" value="1"/>
</dbReference>
<keyword evidence="2" id="KW-0808">Transferase</keyword>